<keyword evidence="3" id="KW-1185">Reference proteome</keyword>
<proteinExistence type="predicted"/>
<name>A0A1I2ZZV7_9FIRM</name>
<evidence type="ECO:0000256" key="1">
    <source>
        <dbReference type="SAM" id="Phobius"/>
    </source>
</evidence>
<feature type="transmembrane region" description="Helical" evidence="1">
    <location>
        <begin position="53"/>
        <end position="73"/>
    </location>
</feature>
<keyword evidence="1" id="KW-0472">Membrane</keyword>
<accession>A0A1I2ZZV7</accession>
<dbReference type="AlphaFoldDB" id="A0A1I2ZZV7"/>
<evidence type="ECO:0000313" key="3">
    <source>
        <dbReference type="Proteomes" id="UP000199337"/>
    </source>
</evidence>
<dbReference type="Proteomes" id="UP000199337">
    <property type="component" value="Unassembled WGS sequence"/>
</dbReference>
<sequence length="77" mass="8835">MSLVLSIGDWVSGPAERSKNLMERIFEQPLLDAEMARVELTRADHPGEANENILNFLFTWAIIHIGLSAYWFVKYVI</sequence>
<dbReference type="RefSeq" id="WP_092476340.1">
    <property type="nucleotide sequence ID" value="NZ_FOOX01000050.1"/>
</dbReference>
<keyword evidence="1" id="KW-0812">Transmembrane</keyword>
<evidence type="ECO:0000313" key="2">
    <source>
        <dbReference type="EMBL" id="SFH43298.1"/>
    </source>
</evidence>
<dbReference type="OrthoDB" id="1808567at2"/>
<reference evidence="3" key="1">
    <citation type="submission" date="2016-10" db="EMBL/GenBank/DDBJ databases">
        <authorList>
            <person name="Varghese N."/>
            <person name="Submissions S."/>
        </authorList>
    </citation>
    <scope>NUCLEOTIDE SEQUENCE [LARGE SCALE GENOMIC DNA]</scope>
    <source>
        <strain evidence="3">DSM 17038</strain>
    </source>
</reference>
<dbReference type="EMBL" id="FOOX01000050">
    <property type="protein sequence ID" value="SFH43298.1"/>
    <property type="molecule type" value="Genomic_DNA"/>
</dbReference>
<protein>
    <submittedName>
        <fullName evidence="2">Uncharacterized protein</fullName>
    </submittedName>
</protein>
<organism evidence="2 3">
    <name type="scientific">Desulfotruncus arcticus DSM 17038</name>
    <dbReference type="NCBI Taxonomy" id="1121424"/>
    <lineage>
        <taxon>Bacteria</taxon>
        <taxon>Bacillati</taxon>
        <taxon>Bacillota</taxon>
        <taxon>Clostridia</taxon>
        <taxon>Eubacteriales</taxon>
        <taxon>Desulfallaceae</taxon>
        <taxon>Desulfotruncus</taxon>
    </lineage>
</organism>
<gene>
    <name evidence="2" type="ORF">SAMN05660649_05183</name>
</gene>
<keyword evidence="1" id="KW-1133">Transmembrane helix</keyword>